<evidence type="ECO:0000256" key="2">
    <source>
        <dbReference type="ARBA" id="ARBA00006370"/>
    </source>
</evidence>
<dbReference type="OMA" id="ASADFRC"/>
<dbReference type="PANTHER" id="PTHR11306:SF0">
    <property type="entry name" value="PHOSPHATIDYLGLYCEROL_PHOSPHATIDYLINOSITOL TRANSFER PROTEIN"/>
    <property type="match status" value="1"/>
</dbReference>
<reference evidence="11" key="2">
    <citation type="submission" date="2009-11" db="EMBL/GenBank/DDBJ databases">
        <title>The Genome Sequence of Allomyces macrogynus strain ATCC 38327.</title>
        <authorList>
            <consortium name="The Broad Institute Genome Sequencing Platform"/>
            <person name="Russ C."/>
            <person name="Cuomo C."/>
            <person name="Shea T."/>
            <person name="Young S.K."/>
            <person name="Zeng Q."/>
            <person name="Koehrsen M."/>
            <person name="Haas B."/>
            <person name="Borodovsky M."/>
            <person name="Guigo R."/>
            <person name="Alvarado L."/>
            <person name="Berlin A."/>
            <person name="Borenstein D."/>
            <person name="Chen Z."/>
            <person name="Engels R."/>
            <person name="Freedman E."/>
            <person name="Gellesch M."/>
            <person name="Goldberg J."/>
            <person name="Griggs A."/>
            <person name="Gujja S."/>
            <person name="Heiman D."/>
            <person name="Hepburn T."/>
            <person name="Howarth C."/>
            <person name="Jen D."/>
            <person name="Larson L."/>
            <person name="Lewis B."/>
            <person name="Mehta T."/>
            <person name="Park D."/>
            <person name="Pearson M."/>
            <person name="Roberts A."/>
            <person name="Saif S."/>
            <person name="Shenoy N."/>
            <person name="Sisk P."/>
            <person name="Stolte C."/>
            <person name="Sykes S."/>
            <person name="Walk T."/>
            <person name="White J."/>
            <person name="Yandava C."/>
            <person name="Burger G."/>
            <person name="Gray M.W."/>
            <person name="Holland P.W.H."/>
            <person name="King N."/>
            <person name="Lang F.B.F."/>
            <person name="Roger A.J."/>
            <person name="Ruiz-Trillo I."/>
            <person name="Lander E."/>
            <person name="Nusbaum C."/>
        </authorList>
    </citation>
    <scope>NUCLEOTIDE SEQUENCE [LARGE SCALE GENOMIC DNA]</scope>
    <source>
        <strain evidence="11">ATCC 38327</strain>
    </source>
</reference>
<dbReference type="Pfam" id="PF02221">
    <property type="entry name" value="E1_DerP2_DerF2"/>
    <property type="match status" value="1"/>
</dbReference>
<dbReference type="InterPro" id="IPR039670">
    <property type="entry name" value="NPC2-like"/>
</dbReference>
<dbReference type="GO" id="GO:0032934">
    <property type="term" value="F:sterol binding"/>
    <property type="evidence" value="ECO:0007669"/>
    <property type="project" value="InterPro"/>
</dbReference>
<dbReference type="InterPro" id="IPR014756">
    <property type="entry name" value="Ig_E-set"/>
</dbReference>
<feature type="chain" id="PRO_5005548111" description="Phosphatidylglycerol/phosphatidylinositol transfer protein" evidence="8">
    <location>
        <begin position="30"/>
        <end position="191"/>
    </location>
</feature>
<evidence type="ECO:0000256" key="5">
    <source>
        <dbReference type="ARBA" id="ARBA00022448"/>
    </source>
</evidence>
<evidence type="ECO:0000256" key="4">
    <source>
        <dbReference type="ARBA" id="ARBA00016056"/>
    </source>
</evidence>
<comment type="subunit">
    <text evidence="3">Monomer.</text>
</comment>
<feature type="signal peptide" evidence="8">
    <location>
        <begin position="1"/>
        <end position="29"/>
    </location>
</feature>
<dbReference type="OrthoDB" id="6409159at2759"/>
<dbReference type="EMBL" id="GG745346">
    <property type="protein sequence ID" value="KNE65021.1"/>
    <property type="molecule type" value="Genomic_DNA"/>
</dbReference>
<accession>A0A0L0SR95</accession>
<dbReference type="InterPro" id="IPR003172">
    <property type="entry name" value="ML_dom"/>
</dbReference>
<proteinExistence type="inferred from homology"/>
<dbReference type="GO" id="GO:0015918">
    <property type="term" value="P:sterol transport"/>
    <property type="evidence" value="ECO:0007669"/>
    <property type="project" value="InterPro"/>
</dbReference>
<evidence type="ECO:0000256" key="7">
    <source>
        <dbReference type="ARBA" id="ARBA00023055"/>
    </source>
</evidence>
<protein>
    <recommendedName>
        <fullName evidence="4">Phosphatidylglycerol/phosphatidylinositol transfer protein</fullName>
    </recommendedName>
</protein>
<sequence>MSFSPAPLLAITAAALALVLVASVPAAHASPAPSLADAFSNLDQHSFIQGLAPVHSTGPITIHSVGPCRKNSASDLLDLEDLKLIPDPPRRGQKFVVEAKGTLKSTLEQGSTVHVVVKLGKFIQLLKQDMDMCKEIGQVGMECPVQPGPIVIRSEFDLPREIPPGTFFITADVTDQEGAQVTCIQAQLTFN</sequence>
<keyword evidence="11" id="KW-1185">Reference proteome</keyword>
<reference evidence="10 11" key="1">
    <citation type="submission" date="2009-11" db="EMBL/GenBank/DDBJ databases">
        <title>Annotation of Allomyces macrogynus ATCC 38327.</title>
        <authorList>
            <consortium name="The Broad Institute Genome Sequencing Platform"/>
            <person name="Russ C."/>
            <person name="Cuomo C."/>
            <person name="Burger G."/>
            <person name="Gray M.W."/>
            <person name="Holland P.W.H."/>
            <person name="King N."/>
            <person name="Lang F.B.F."/>
            <person name="Roger A.J."/>
            <person name="Ruiz-Trillo I."/>
            <person name="Young S.K."/>
            <person name="Zeng Q."/>
            <person name="Gargeya S."/>
            <person name="Fitzgerald M."/>
            <person name="Haas B."/>
            <person name="Abouelleil A."/>
            <person name="Alvarado L."/>
            <person name="Arachchi H.M."/>
            <person name="Berlin A."/>
            <person name="Chapman S.B."/>
            <person name="Gearin G."/>
            <person name="Goldberg J."/>
            <person name="Griggs A."/>
            <person name="Gujja S."/>
            <person name="Hansen M."/>
            <person name="Heiman D."/>
            <person name="Howarth C."/>
            <person name="Larimer J."/>
            <person name="Lui A."/>
            <person name="MacDonald P.J.P."/>
            <person name="McCowen C."/>
            <person name="Montmayeur A."/>
            <person name="Murphy C."/>
            <person name="Neiman D."/>
            <person name="Pearson M."/>
            <person name="Priest M."/>
            <person name="Roberts A."/>
            <person name="Saif S."/>
            <person name="Shea T."/>
            <person name="Sisk P."/>
            <person name="Stolte C."/>
            <person name="Sykes S."/>
            <person name="Wortman J."/>
            <person name="Nusbaum C."/>
            <person name="Birren B."/>
        </authorList>
    </citation>
    <scope>NUCLEOTIDE SEQUENCE [LARGE SCALE GENOMIC DNA]</scope>
    <source>
        <strain evidence="10 11">ATCC 38327</strain>
    </source>
</reference>
<evidence type="ECO:0000313" key="10">
    <source>
        <dbReference type="EMBL" id="KNE65021.1"/>
    </source>
</evidence>
<comment type="similarity">
    <text evidence="2">Belongs to the NPC2 family.</text>
</comment>
<evidence type="ECO:0000313" key="11">
    <source>
        <dbReference type="Proteomes" id="UP000054350"/>
    </source>
</evidence>
<dbReference type="SMART" id="SM00737">
    <property type="entry name" value="ML"/>
    <property type="match status" value="1"/>
</dbReference>
<dbReference type="SUPFAM" id="SSF81296">
    <property type="entry name" value="E set domains"/>
    <property type="match status" value="1"/>
</dbReference>
<keyword evidence="6 8" id="KW-0732">Signal</keyword>
<dbReference type="Gene3D" id="2.60.40.770">
    <property type="match status" value="1"/>
</dbReference>
<name>A0A0L0SR95_ALLM3</name>
<evidence type="ECO:0000256" key="1">
    <source>
        <dbReference type="ARBA" id="ARBA00002053"/>
    </source>
</evidence>
<dbReference type="VEuPathDB" id="FungiDB:AMAG_10688"/>
<keyword evidence="7" id="KW-0445">Lipid transport</keyword>
<evidence type="ECO:0000259" key="9">
    <source>
        <dbReference type="SMART" id="SM00737"/>
    </source>
</evidence>
<feature type="domain" description="MD-2-related lipid-recognition" evidence="9">
    <location>
        <begin position="65"/>
        <end position="188"/>
    </location>
</feature>
<evidence type="ECO:0000256" key="6">
    <source>
        <dbReference type="ARBA" id="ARBA00022729"/>
    </source>
</evidence>
<dbReference type="AlphaFoldDB" id="A0A0L0SR95"/>
<dbReference type="PANTHER" id="PTHR11306">
    <property type="entry name" value="NIEMANN PICK TYPE C2 PROTEIN NPC2-RELATED"/>
    <property type="match status" value="1"/>
</dbReference>
<organism evidence="10 11">
    <name type="scientific">Allomyces macrogynus (strain ATCC 38327)</name>
    <name type="common">Allomyces javanicus var. macrogynus</name>
    <dbReference type="NCBI Taxonomy" id="578462"/>
    <lineage>
        <taxon>Eukaryota</taxon>
        <taxon>Fungi</taxon>
        <taxon>Fungi incertae sedis</taxon>
        <taxon>Blastocladiomycota</taxon>
        <taxon>Blastocladiomycetes</taxon>
        <taxon>Blastocladiales</taxon>
        <taxon>Blastocladiaceae</taxon>
        <taxon>Allomyces</taxon>
    </lineage>
</organism>
<evidence type="ECO:0000256" key="8">
    <source>
        <dbReference type="SAM" id="SignalP"/>
    </source>
</evidence>
<evidence type="ECO:0000256" key="3">
    <source>
        <dbReference type="ARBA" id="ARBA00011245"/>
    </source>
</evidence>
<keyword evidence="5" id="KW-0813">Transport</keyword>
<dbReference type="eggNOG" id="KOG4680">
    <property type="taxonomic scope" value="Eukaryota"/>
</dbReference>
<dbReference type="Proteomes" id="UP000054350">
    <property type="component" value="Unassembled WGS sequence"/>
</dbReference>
<comment type="function">
    <text evidence="1">Catalyzes the intermembrane transfer of phosphatidylglycerol and phosphatidylinositol.</text>
</comment>
<gene>
    <name evidence="10" type="ORF">AMAG_10688</name>
</gene>